<dbReference type="InterPro" id="IPR044107">
    <property type="entry name" value="PIKKc_ATM"/>
</dbReference>
<dbReference type="PANTHER" id="PTHR37079">
    <property type="entry name" value="SERINE/THREONINE-PROTEIN KINASE ATM"/>
    <property type="match status" value="1"/>
</dbReference>
<evidence type="ECO:0000313" key="14">
    <source>
        <dbReference type="EMBL" id="CAL7943641.1"/>
    </source>
</evidence>
<keyword evidence="15" id="KW-1185">Reference proteome</keyword>
<feature type="domain" description="FAT" evidence="12">
    <location>
        <begin position="1792"/>
        <end position="2397"/>
    </location>
</feature>
<keyword evidence="4" id="KW-0808">Transferase</keyword>
<keyword evidence="6" id="KW-0227">DNA damage</keyword>
<evidence type="ECO:0000256" key="3">
    <source>
        <dbReference type="ARBA" id="ARBA00022527"/>
    </source>
</evidence>
<protein>
    <recommendedName>
        <fullName evidence="2">non-specific serine/threonine protein kinase</fullName>
        <ecNumber evidence="2">2.7.11.1</ecNumber>
    </recommendedName>
</protein>
<dbReference type="Proteomes" id="UP001642520">
    <property type="component" value="Unassembled WGS sequence"/>
</dbReference>
<evidence type="ECO:0000313" key="15">
    <source>
        <dbReference type="Proteomes" id="UP001642520"/>
    </source>
</evidence>
<dbReference type="PROSITE" id="PS51190">
    <property type="entry name" value="FATC"/>
    <property type="match status" value="1"/>
</dbReference>
<evidence type="ECO:0000256" key="8">
    <source>
        <dbReference type="ARBA" id="ARBA00022840"/>
    </source>
</evidence>
<dbReference type="InterPro" id="IPR016024">
    <property type="entry name" value="ARM-type_fold"/>
</dbReference>
<accession>A0ABP1NTT6</accession>
<feature type="domain" description="PI3K/PI4K catalytic" evidence="11">
    <location>
        <begin position="2503"/>
        <end position="2830"/>
    </location>
</feature>
<dbReference type="InterPro" id="IPR018936">
    <property type="entry name" value="PI3/4_kinase_CS"/>
</dbReference>
<dbReference type="InterPro" id="IPR036940">
    <property type="entry name" value="PI3/4_kinase_cat_sf"/>
</dbReference>
<dbReference type="CDD" id="cd05171">
    <property type="entry name" value="PIKKc_ATM"/>
    <property type="match status" value="1"/>
</dbReference>
<evidence type="ECO:0000256" key="6">
    <source>
        <dbReference type="ARBA" id="ARBA00022763"/>
    </source>
</evidence>
<comment type="subcellular location">
    <subcellularLocation>
        <location evidence="1">Nucleus</location>
    </subcellularLocation>
</comment>
<dbReference type="Pfam" id="PF02259">
    <property type="entry name" value="FAT"/>
    <property type="match status" value="1"/>
</dbReference>
<evidence type="ECO:0000256" key="5">
    <source>
        <dbReference type="ARBA" id="ARBA00022741"/>
    </source>
</evidence>
<keyword evidence="5" id="KW-0547">Nucleotide-binding</keyword>
<proteinExistence type="predicted"/>
<evidence type="ECO:0000256" key="9">
    <source>
        <dbReference type="ARBA" id="ARBA00023242"/>
    </source>
</evidence>
<dbReference type="SMART" id="SM00146">
    <property type="entry name" value="PI3Kc"/>
    <property type="match status" value="1"/>
</dbReference>
<dbReference type="PROSITE" id="PS00916">
    <property type="entry name" value="PI3_4_KINASE_2"/>
    <property type="match status" value="1"/>
</dbReference>
<dbReference type="InterPro" id="IPR003151">
    <property type="entry name" value="PIK-rel_kinase_FAT"/>
</dbReference>
<dbReference type="InterPro" id="IPR038980">
    <property type="entry name" value="ATM_plant"/>
</dbReference>
<evidence type="ECO:0000256" key="1">
    <source>
        <dbReference type="ARBA" id="ARBA00004123"/>
    </source>
</evidence>
<dbReference type="SUPFAM" id="SSF48371">
    <property type="entry name" value="ARM repeat"/>
    <property type="match status" value="2"/>
</dbReference>
<dbReference type="InterPro" id="IPR003152">
    <property type="entry name" value="FATC_dom"/>
</dbReference>
<organism evidence="14 15">
    <name type="scientific">Xylocopa violacea</name>
    <name type="common">Violet carpenter bee</name>
    <name type="synonym">Apis violacea</name>
    <dbReference type="NCBI Taxonomy" id="135666"/>
    <lineage>
        <taxon>Eukaryota</taxon>
        <taxon>Metazoa</taxon>
        <taxon>Ecdysozoa</taxon>
        <taxon>Arthropoda</taxon>
        <taxon>Hexapoda</taxon>
        <taxon>Insecta</taxon>
        <taxon>Pterygota</taxon>
        <taxon>Neoptera</taxon>
        <taxon>Endopterygota</taxon>
        <taxon>Hymenoptera</taxon>
        <taxon>Apocrita</taxon>
        <taxon>Aculeata</taxon>
        <taxon>Apoidea</taxon>
        <taxon>Anthophila</taxon>
        <taxon>Apidae</taxon>
        <taxon>Xylocopa</taxon>
        <taxon>Xylocopa</taxon>
    </lineage>
</organism>
<comment type="catalytic activity">
    <reaction evidence="10">
        <text>L-threonyl-[protein] + ATP = O-phospho-L-threonyl-[protein] + ADP + H(+)</text>
        <dbReference type="Rhea" id="RHEA:46608"/>
        <dbReference type="Rhea" id="RHEA-COMP:11060"/>
        <dbReference type="Rhea" id="RHEA-COMP:11605"/>
        <dbReference type="ChEBI" id="CHEBI:15378"/>
        <dbReference type="ChEBI" id="CHEBI:30013"/>
        <dbReference type="ChEBI" id="CHEBI:30616"/>
        <dbReference type="ChEBI" id="CHEBI:61977"/>
        <dbReference type="ChEBI" id="CHEBI:456216"/>
        <dbReference type="EC" id="2.7.11.1"/>
    </reaction>
</comment>
<evidence type="ECO:0000259" key="12">
    <source>
        <dbReference type="PROSITE" id="PS51189"/>
    </source>
</evidence>
<dbReference type="EMBL" id="CAXAJV020001293">
    <property type="protein sequence ID" value="CAL7943641.1"/>
    <property type="molecule type" value="Genomic_DNA"/>
</dbReference>
<keyword evidence="9" id="KW-0539">Nucleus</keyword>
<dbReference type="PANTHER" id="PTHR37079:SF4">
    <property type="entry name" value="SERINE_THREONINE-PROTEIN KINASE ATM"/>
    <property type="match status" value="1"/>
</dbReference>
<dbReference type="SMART" id="SM01343">
    <property type="entry name" value="FATC"/>
    <property type="match status" value="1"/>
</dbReference>
<evidence type="ECO:0000259" key="13">
    <source>
        <dbReference type="PROSITE" id="PS51190"/>
    </source>
</evidence>
<comment type="caution">
    <text evidence="14">The sequence shown here is derived from an EMBL/GenBank/DDBJ whole genome shotgun (WGS) entry which is preliminary data.</text>
</comment>
<reference evidence="14 15" key="1">
    <citation type="submission" date="2024-08" db="EMBL/GenBank/DDBJ databases">
        <authorList>
            <person name="Will J Nash"/>
            <person name="Angela Man"/>
            <person name="Seanna McTaggart"/>
            <person name="Kendall Baker"/>
            <person name="Tom Barker"/>
            <person name="Leah Catchpole"/>
            <person name="Alex Durrant"/>
            <person name="Karim Gharbi"/>
            <person name="Naomi Irish"/>
            <person name="Gemy Kaithakottil"/>
            <person name="Debby Ku"/>
            <person name="Aaliyah Providence"/>
            <person name="Felix Shaw"/>
            <person name="David Swarbreck"/>
            <person name="Chris Watkins"/>
            <person name="Ann M. McCartney"/>
            <person name="Giulio Formenti"/>
            <person name="Alice Mouton"/>
            <person name="Noel Vella"/>
            <person name="Bjorn M von Reumont"/>
            <person name="Adriana Vella"/>
            <person name="Wilfried Haerty"/>
        </authorList>
    </citation>
    <scope>NUCLEOTIDE SEQUENCE [LARGE SCALE GENOMIC DNA]</scope>
</reference>
<dbReference type="Pfam" id="PF02260">
    <property type="entry name" value="FATC"/>
    <property type="match status" value="1"/>
</dbReference>
<dbReference type="PROSITE" id="PS51189">
    <property type="entry name" value="FAT"/>
    <property type="match status" value="1"/>
</dbReference>
<sequence length="2861" mass="332054">MSRNLERIYEILKNTNSKKVTEKKKCVTQLLELYQNKEAIRDISKNSEKNTQDVINWLYIIHITHKLLVDEASRFTSKDTHSKATMNERQNTCVVIEKTFQYANCNKVPLLKCEDIIPLVLQILGKSVYEYYHDTYINVLISYILPFRMYQVKMLPEYWEELLNVCVNLYKCASTTKSKKAVVEALQMIIKYGCLHSNLHLNVKEMLLLLENIFFDRKTDQEILLEVSYRLTNTVCQQIAAEYRITLCHFSENVLPAIINSKDSNEKYKLLLLFVRIHHPKGACKISDGAYADDWNKWQTILRNMYAMILKNFEANILLKSHVYLAAEVLKQILENPDLIVTQKLFNNYDYIQPTKLRRMSVRVNGPIDLLIDNSPKEAWPMVQVLTVLLKQYPECLKPEDYPAFLKILVDLLTLSCNEEDIMDNLYELAALLLMNEKVFSITDVENSNISWDKIWDILLRSLNINQNKMSTHKLTQLFIIHNKITNPNALLKLYLTNVIQWSVISLRTLIALCEHLSLPTDITVCNINAYSPTMDSNSVRSCLIKWILNIPWNKVATQIIIDELCSLLISITLKSKYKKHVRFKEYDINNICDCIDNEQNIESIHECIEQCYLLLTYKKNLFTQIRKQNSEKKSMSGHVLYMQDILSYLMNSLYDITNENGNDDLHIIIIKIAIIAKIVSIAKQFNMLHKDIEEMPLVKAMKNSLNTAYSLLKNVDLSRSKYTYLCNVTKALHTLYKTSYDIQVAGIIVSCATLDMLKNIFSLVNVADNETIDYEISNNYYDGYCSFQNRHKYLERENVEKKQCNFCKGGIIRIQATKALTLFCSIDVEQKICEIQIKLMTNLLKINTYDLSDTVDLKMAIIVLKSLSKYGKEKLSRNHDELPLKNLLQLHHKCYKDETIIRYILNVLPFFFAYAIDYNYKLDELMNIIVGFNKLRSAKKYGVAAHVEFIKCLSKIVCTSPSHLDKIPIIECILSSHSSSSFIVQVEIIKCIQEIYSSKNITFECKEAMFTEIEKLIGNLTINDEAHAKIKEDKMNITTTSILLMLSAIISTNGIFQCRALLIMLRFTVDKKIDTEVISKIINMMANQFNYANFIEDNLSYLMTYWYNSQYSSQLFPWKITQCKTEEEFYKIHSNTLAFIKFQNLKLSTVNSFCIYVNIPFVQIIENIFPQMFTWLLYCINEYNGNTSKKLASKIFHNLISNQNEFSQIGTFSSLFNDKFEEILMCLVERLHDEDHLQEMLEMRVSYAMSNPPHFKREVVNSCLKYIEKNCYTQNMSIQHFLVSNCPNVLQKILLRLNNSIYKKEFEEHRIKAFHQYIFFCTLIVEKLKENYFDTLSWYIIKDIGYSLLHIIKIYTDIRVIACKYFYKFVKHVLPARSEQVKEILNFTVVTLVPIVETENIPVAINILQFLLIDQKDVLCDAIEKLHSFPNIPLFKKIRTIHNNLKYKTKKIYSLAEEVQFFLSTTIDKGTCYSVEDIAYLRRQLSTRKEEVRELYNKLETFRGFSEDCVSSMLHQLVYKLIKTTASSDINVSIEAVKCLGELGPTDLASMILYFERDHVNESSNLIEILSYKIVIIMVQFLFQNDIELRKISANILYVIFSSSWGQKLLNLEYIEKLTFVLGESQTVLPINYIQPFIACKSSDTNSIGISYTNINNIINPNNAIWTVESENSYSSWIIAITRKVAKCFPGFYFENLIPICALSTDFCEIILPRIIFLIIHKYEEFTTTVCSCIDKFFEYHFNFTIETNIPSYKLHKCTNCDHRIVRSMLTIVNYIRMQISNNFLKLNYIHIAKAAQYCSAFFTAILYAEMSCDAILNDDNKFTNVSKIDSVYELSPQQGKVIQNILRDSYAKIGDFDSISGTGSSHLEHYSTRIQHSVYINEWNKVMPAQDVELSFGNMTMIRDMTSELYQSGLEYLRGQFIANVLKSGEKIDEDIIYECAWRLSNWSICETNQALCTQSNSNMKLEIIEHDYHFYHYQALKYFHERNEVGIQDAIRNARISIIKVLRNISLESNKTIYEKLMQLQLIREIEELSFAKYEEYENVLHKWQQQDIANINEFQYMEPILTQRTVMFQINDTLVNNENIKHALYNTYLEISKIAADKGNLHIAARSLAVLAKQEYLAPEIHDQLLYQEFLLARFRKDLDVGRFVLHKLIHKETLDVNLRAQMLRVYGDWMAETKSENPQTVVKEYYLKSIDISTSISMQTSNTIKNLNDAQVALARFADSQFEQICSYMKSDQFENLRECVTYSYKGINEHSVSQDKDIRTAIILNQKQNTNDVAELKHIEKERDNYLILALKYYLTVLQFSESYNLLIFRTVALWLDHKHKQEVNELLQQNLGKIPSFKFIPLVPQLAAHVNNDINEFSEKINNIMKRCALEHPHHTLPVLLGLKNLYGDNDFNINREGKTLEPRILGAQKLLKELSGTSINLIILEMEKLSHALVMLANLATTTNKSGSIIKIPRNQEILKIKNFENIFVPTLSINVKSTNNYNTVIGISKYIETYETVGGINTPKKLICIGTDGIRRYQLIKGKDDLRQDAVMQQVFNVLNTLLKSYKETKRRKLTIRTYKVVPLTQRSGILEWCNNTVPILTVLAGSDGVSGLHKKYYPKDYTPKSCREKLQAVMKSSNDVKLNVYKDCCMHLHPVMHYFFTDKYPSPETWFERRLAYTRSVATTSMAGYILGLGDRHLSNILIDQTTAEVIHIDFGIAFEQGKVLPVPETIPFRLTRNIEAGMGVSGVEGTMRHCCEKTLTVLRDQRQIIITLLQVLLYDPLFKWTITPAKAHDIQSRSSSRLIENNQCSIETNKTAKRALLRIDQKLQGTEEGLASSVSGQVERLIQQARDPMNLCRLFCGWQPYL</sequence>
<dbReference type="EC" id="2.7.11.1" evidence="2"/>
<evidence type="ECO:0000256" key="2">
    <source>
        <dbReference type="ARBA" id="ARBA00012513"/>
    </source>
</evidence>
<dbReference type="InterPro" id="IPR014009">
    <property type="entry name" value="PIK_FAT"/>
</dbReference>
<evidence type="ECO:0000256" key="10">
    <source>
        <dbReference type="ARBA" id="ARBA00047899"/>
    </source>
</evidence>
<dbReference type="Gene3D" id="1.10.1070.11">
    <property type="entry name" value="Phosphatidylinositol 3-/4-kinase, catalytic domain"/>
    <property type="match status" value="1"/>
</dbReference>
<keyword evidence="8" id="KW-0067">ATP-binding</keyword>
<dbReference type="InterPro" id="IPR011009">
    <property type="entry name" value="Kinase-like_dom_sf"/>
</dbReference>
<name>A0ABP1NTT6_XYLVO</name>
<gene>
    <name evidence="14" type="ORF">XYLVIOL_LOCUS6205</name>
</gene>
<keyword evidence="7" id="KW-0418">Kinase</keyword>
<feature type="domain" description="FATC" evidence="13">
    <location>
        <begin position="2829"/>
        <end position="2861"/>
    </location>
</feature>
<evidence type="ECO:0000256" key="7">
    <source>
        <dbReference type="ARBA" id="ARBA00022777"/>
    </source>
</evidence>
<evidence type="ECO:0000259" key="11">
    <source>
        <dbReference type="PROSITE" id="PS50290"/>
    </source>
</evidence>
<evidence type="ECO:0000256" key="4">
    <source>
        <dbReference type="ARBA" id="ARBA00022679"/>
    </source>
</evidence>
<dbReference type="Pfam" id="PF00454">
    <property type="entry name" value="PI3_PI4_kinase"/>
    <property type="match status" value="1"/>
</dbReference>
<dbReference type="PROSITE" id="PS50290">
    <property type="entry name" value="PI3_4_KINASE_3"/>
    <property type="match status" value="1"/>
</dbReference>
<dbReference type="PROSITE" id="PS00915">
    <property type="entry name" value="PI3_4_KINASE_1"/>
    <property type="match status" value="1"/>
</dbReference>
<dbReference type="SUPFAM" id="SSF56112">
    <property type="entry name" value="Protein kinase-like (PK-like)"/>
    <property type="match status" value="1"/>
</dbReference>
<dbReference type="InterPro" id="IPR000403">
    <property type="entry name" value="PI3/4_kinase_cat_dom"/>
</dbReference>
<keyword evidence="3" id="KW-0723">Serine/threonine-protein kinase</keyword>
<dbReference type="Gene3D" id="3.30.1010.10">
    <property type="entry name" value="Phosphatidylinositol 3-kinase Catalytic Subunit, Chain A, domain 4"/>
    <property type="match status" value="1"/>
</dbReference>